<keyword evidence="1" id="KW-0472">Membrane</keyword>
<keyword evidence="1" id="KW-1133">Transmembrane helix</keyword>
<keyword evidence="3" id="KW-1185">Reference proteome</keyword>
<gene>
    <name evidence="2" type="ORF">CAETHG_2012</name>
</gene>
<evidence type="ECO:0000313" key="2">
    <source>
        <dbReference type="EMBL" id="AGY76231.1"/>
    </source>
</evidence>
<accession>A0ABM5NUX2</accession>
<dbReference type="Proteomes" id="UP000017590">
    <property type="component" value="Chromosome"/>
</dbReference>
<sequence length="53" mass="5889">MNSIDLFPPSSLFMSKEENPFIGPNITGVIGDIGFVVLAIICFTRIYKNKLKV</sequence>
<proteinExistence type="predicted"/>
<feature type="transmembrane region" description="Helical" evidence="1">
    <location>
        <begin position="20"/>
        <end position="43"/>
    </location>
</feature>
<protein>
    <submittedName>
        <fullName evidence="2">Uncharacterized protein</fullName>
    </submittedName>
</protein>
<dbReference type="RefSeq" id="WP_023162492.1">
    <property type="nucleotide sequence ID" value="NC_022592.1"/>
</dbReference>
<organism evidence="2 3">
    <name type="scientific">Clostridium autoethanogenum DSM 10061</name>
    <dbReference type="NCBI Taxonomy" id="1341692"/>
    <lineage>
        <taxon>Bacteria</taxon>
        <taxon>Bacillati</taxon>
        <taxon>Bacillota</taxon>
        <taxon>Clostridia</taxon>
        <taxon>Eubacteriales</taxon>
        <taxon>Clostridiaceae</taxon>
        <taxon>Clostridium</taxon>
    </lineage>
</organism>
<evidence type="ECO:0000313" key="3">
    <source>
        <dbReference type="Proteomes" id="UP000017590"/>
    </source>
</evidence>
<dbReference type="EMBL" id="CP006763">
    <property type="protein sequence ID" value="AGY76231.1"/>
    <property type="molecule type" value="Genomic_DNA"/>
</dbReference>
<keyword evidence="1" id="KW-0812">Transmembrane</keyword>
<reference evidence="3" key="1">
    <citation type="journal article" date="2014" name="Biotechnol. Biofuels">
        <title>Comparison of single-molecule sequencing and hybrid approaches for finishing the genome of Clostridium autoethanogenum and analysis of CRISPR systems in industrial relevant Clostridia.</title>
        <authorList>
            <person name="Brown S.D."/>
            <person name="Nagaraju S."/>
            <person name="Utturkar S."/>
            <person name="De Tissera S."/>
            <person name="Segovia S."/>
            <person name="Mitchell W."/>
            <person name="Land M.L."/>
            <person name="Dassanayake A."/>
            <person name="Kopke M."/>
        </authorList>
    </citation>
    <scope>NUCLEOTIDE SEQUENCE [LARGE SCALE GENOMIC DNA]</scope>
    <source>
        <strain evidence="3">DSM 10061</strain>
    </source>
</reference>
<evidence type="ECO:0000256" key="1">
    <source>
        <dbReference type="SAM" id="Phobius"/>
    </source>
</evidence>
<name>A0ABM5NUX2_9CLOT</name>